<dbReference type="InterPro" id="IPR043135">
    <property type="entry name" value="Fur_C"/>
</dbReference>
<evidence type="ECO:0000256" key="2">
    <source>
        <dbReference type="ARBA" id="ARBA00022491"/>
    </source>
</evidence>
<evidence type="ECO:0000313" key="9">
    <source>
        <dbReference type="Proteomes" id="UP000516361"/>
    </source>
</evidence>
<keyword evidence="3 7" id="KW-0862">Zinc</keyword>
<dbReference type="PANTHER" id="PTHR33202">
    <property type="entry name" value="ZINC UPTAKE REGULATION PROTEIN"/>
    <property type="match status" value="1"/>
</dbReference>
<evidence type="ECO:0000256" key="1">
    <source>
        <dbReference type="ARBA" id="ARBA00007957"/>
    </source>
</evidence>
<dbReference type="RefSeq" id="WP_190615378.1">
    <property type="nucleotide sequence ID" value="NZ_AP018712.1"/>
</dbReference>
<dbReference type="GO" id="GO:0000976">
    <property type="term" value="F:transcription cis-regulatory region binding"/>
    <property type="evidence" value="ECO:0007669"/>
    <property type="project" value="TreeGrafter"/>
</dbReference>
<evidence type="ECO:0000256" key="4">
    <source>
        <dbReference type="ARBA" id="ARBA00023015"/>
    </source>
</evidence>
<dbReference type="GO" id="GO:1900376">
    <property type="term" value="P:regulation of secondary metabolite biosynthetic process"/>
    <property type="evidence" value="ECO:0007669"/>
    <property type="project" value="TreeGrafter"/>
</dbReference>
<dbReference type="GO" id="GO:0003700">
    <property type="term" value="F:DNA-binding transcription factor activity"/>
    <property type="evidence" value="ECO:0007669"/>
    <property type="project" value="InterPro"/>
</dbReference>
<dbReference type="CDD" id="cd07153">
    <property type="entry name" value="Fur_like"/>
    <property type="match status" value="1"/>
</dbReference>
<dbReference type="InterPro" id="IPR036390">
    <property type="entry name" value="WH_DNA-bd_sf"/>
</dbReference>
<feature type="binding site" evidence="7">
    <location>
        <position position="143"/>
    </location>
    <ligand>
        <name>Zn(2+)</name>
        <dbReference type="ChEBI" id="CHEBI:29105"/>
    </ligand>
</feature>
<dbReference type="GO" id="GO:0045892">
    <property type="term" value="P:negative regulation of DNA-templated transcription"/>
    <property type="evidence" value="ECO:0007669"/>
    <property type="project" value="TreeGrafter"/>
</dbReference>
<keyword evidence="2" id="KW-0678">Repressor</keyword>
<protein>
    <submittedName>
        <fullName evidence="8">Transcriptional repressor</fullName>
    </submittedName>
</protein>
<dbReference type="Gene3D" id="3.30.1490.190">
    <property type="match status" value="1"/>
</dbReference>
<dbReference type="GO" id="GO:0008270">
    <property type="term" value="F:zinc ion binding"/>
    <property type="evidence" value="ECO:0007669"/>
    <property type="project" value="TreeGrafter"/>
</dbReference>
<proteinExistence type="inferred from homology"/>
<gene>
    <name evidence="8" type="ORF">OSSY52_04030</name>
</gene>
<dbReference type="Pfam" id="PF01475">
    <property type="entry name" value="FUR"/>
    <property type="match status" value="1"/>
</dbReference>
<keyword evidence="9" id="KW-1185">Reference proteome</keyword>
<keyword evidence="5" id="KW-0238">DNA-binding</keyword>
<dbReference type="InterPro" id="IPR002481">
    <property type="entry name" value="FUR"/>
</dbReference>
<feature type="binding site" evidence="7">
    <location>
        <position position="140"/>
    </location>
    <ligand>
        <name>Zn(2+)</name>
        <dbReference type="ChEBI" id="CHEBI:29105"/>
    </ligand>
</feature>
<evidence type="ECO:0000256" key="7">
    <source>
        <dbReference type="PIRSR" id="PIRSR602481-1"/>
    </source>
</evidence>
<dbReference type="Gene3D" id="1.10.10.10">
    <property type="entry name" value="Winged helix-like DNA-binding domain superfamily/Winged helix DNA-binding domain"/>
    <property type="match status" value="1"/>
</dbReference>
<feature type="binding site" evidence="7">
    <location>
        <position position="103"/>
    </location>
    <ligand>
        <name>Zn(2+)</name>
        <dbReference type="ChEBI" id="CHEBI:29105"/>
    </ligand>
</feature>
<feature type="binding site" evidence="7">
    <location>
        <position position="100"/>
    </location>
    <ligand>
        <name>Zn(2+)</name>
        <dbReference type="ChEBI" id="CHEBI:29105"/>
    </ligand>
</feature>
<comment type="cofactor">
    <cofactor evidence="7">
        <name>Zn(2+)</name>
        <dbReference type="ChEBI" id="CHEBI:29105"/>
    </cofactor>
    <text evidence="7">Binds 1 zinc ion per subunit.</text>
</comment>
<comment type="similarity">
    <text evidence="1">Belongs to the Fur family.</text>
</comment>
<evidence type="ECO:0000313" key="8">
    <source>
        <dbReference type="EMBL" id="BBE30262.1"/>
    </source>
</evidence>
<sequence length="157" mass="18445">MSNQDLLKNTLKNRKQRMTAQRELILRIFMESNGKAMNIDDVFMEIRKKRNHRTSKMTVKRAIDLLVELNILNEVNYEDEGTKYEYIFKEKNMENIIFVCENCNKATSFSIPKEKILSLLPEDIKGFQIKNTMIKITGYCPECSKALIEDVKETIIK</sequence>
<keyword evidence="7" id="KW-0479">Metal-binding</keyword>
<reference evidence="8 9" key="1">
    <citation type="submission" date="2018-06" db="EMBL/GenBank/DDBJ databases">
        <title>Genome sequencing of Oceanotoga sp. sy52.</title>
        <authorList>
            <person name="Mori K."/>
        </authorList>
    </citation>
    <scope>NUCLEOTIDE SEQUENCE [LARGE SCALE GENOMIC DNA]</scope>
    <source>
        <strain evidence="9">sy52</strain>
    </source>
</reference>
<dbReference type="InParanoid" id="A0A7G1G8A1"/>
<dbReference type="KEGG" id="ocy:OSSY52_04030"/>
<dbReference type="AlphaFoldDB" id="A0A7G1G8A1"/>
<evidence type="ECO:0000256" key="3">
    <source>
        <dbReference type="ARBA" id="ARBA00022833"/>
    </source>
</evidence>
<dbReference type="EMBL" id="AP018712">
    <property type="protein sequence ID" value="BBE30262.1"/>
    <property type="molecule type" value="Genomic_DNA"/>
</dbReference>
<dbReference type="SUPFAM" id="SSF46785">
    <property type="entry name" value="Winged helix' DNA-binding domain"/>
    <property type="match status" value="1"/>
</dbReference>
<evidence type="ECO:0000256" key="6">
    <source>
        <dbReference type="ARBA" id="ARBA00023163"/>
    </source>
</evidence>
<accession>A0A7G1G8A1</accession>
<evidence type="ECO:0000256" key="5">
    <source>
        <dbReference type="ARBA" id="ARBA00023125"/>
    </source>
</evidence>
<dbReference type="InterPro" id="IPR036388">
    <property type="entry name" value="WH-like_DNA-bd_sf"/>
</dbReference>
<keyword evidence="4" id="KW-0805">Transcription regulation</keyword>
<dbReference type="PANTHER" id="PTHR33202:SF7">
    <property type="entry name" value="FERRIC UPTAKE REGULATION PROTEIN"/>
    <property type="match status" value="1"/>
</dbReference>
<organism evidence="8 9">
    <name type="scientific">Tepiditoga spiralis</name>
    <dbReference type="NCBI Taxonomy" id="2108365"/>
    <lineage>
        <taxon>Bacteria</taxon>
        <taxon>Thermotogati</taxon>
        <taxon>Thermotogota</taxon>
        <taxon>Thermotogae</taxon>
        <taxon>Petrotogales</taxon>
        <taxon>Petrotogaceae</taxon>
        <taxon>Tepiditoga</taxon>
    </lineage>
</organism>
<name>A0A7G1G8A1_9BACT</name>
<dbReference type="Proteomes" id="UP000516361">
    <property type="component" value="Chromosome"/>
</dbReference>
<keyword evidence="6" id="KW-0804">Transcription</keyword>